<evidence type="ECO:0008006" key="2">
    <source>
        <dbReference type="Google" id="ProtNLM"/>
    </source>
</evidence>
<evidence type="ECO:0000313" key="1">
    <source>
        <dbReference type="EMBL" id="KKN72830.1"/>
    </source>
</evidence>
<sequence>MNKSLSRKIPYCTECLMLMKIIKKIGLNHIICECDNCGKIIKIEG</sequence>
<name>A0A0F9SV25_9ZZZZ</name>
<reference evidence="1" key="1">
    <citation type="journal article" date="2015" name="Nature">
        <title>Complex archaea that bridge the gap between prokaryotes and eukaryotes.</title>
        <authorList>
            <person name="Spang A."/>
            <person name="Saw J.H."/>
            <person name="Jorgensen S.L."/>
            <person name="Zaremba-Niedzwiedzka K."/>
            <person name="Martijn J."/>
            <person name="Lind A.E."/>
            <person name="van Eijk R."/>
            <person name="Schleper C."/>
            <person name="Guy L."/>
            <person name="Ettema T.J."/>
        </authorList>
    </citation>
    <scope>NUCLEOTIDE SEQUENCE</scope>
</reference>
<organism evidence="1">
    <name type="scientific">marine sediment metagenome</name>
    <dbReference type="NCBI Taxonomy" id="412755"/>
    <lineage>
        <taxon>unclassified sequences</taxon>
        <taxon>metagenomes</taxon>
        <taxon>ecological metagenomes</taxon>
    </lineage>
</organism>
<proteinExistence type="predicted"/>
<dbReference type="EMBL" id="LAZR01000354">
    <property type="protein sequence ID" value="KKN72830.1"/>
    <property type="molecule type" value="Genomic_DNA"/>
</dbReference>
<accession>A0A0F9SV25</accession>
<comment type="caution">
    <text evidence="1">The sequence shown here is derived from an EMBL/GenBank/DDBJ whole genome shotgun (WGS) entry which is preliminary data.</text>
</comment>
<dbReference type="AlphaFoldDB" id="A0A0F9SV25"/>
<protein>
    <recommendedName>
        <fullName evidence="2">Transcription factor zinc-finger domain-containing protein</fullName>
    </recommendedName>
</protein>
<gene>
    <name evidence="1" type="ORF">LCGC14_0406850</name>
</gene>